<protein>
    <submittedName>
        <fullName evidence="3">Transmembrane protein 101-like</fullName>
    </submittedName>
</protein>
<feature type="transmembrane region" description="Helical" evidence="1">
    <location>
        <begin position="48"/>
        <end position="69"/>
    </location>
</feature>
<reference evidence="3" key="1">
    <citation type="submission" date="2025-08" db="UniProtKB">
        <authorList>
            <consortium name="RefSeq"/>
        </authorList>
    </citation>
    <scope>IDENTIFICATION</scope>
</reference>
<proteinExistence type="predicted"/>
<feature type="transmembrane region" description="Helical" evidence="1">
    <location>
        <begin position="138"/>
        <end position="158"/>
    </location>
</feature>
<accession>A0A8B7ZR57</accession>
<dbReference type="CTD" id="84336"/>
<dbReference type="PANTHER" id="PTHR31034">
    <property type="entry name" value="TRANSMEMBRANE PROTEIN 101"/>
    <property type="match status" value="1"/>
</dbReference>
<feature type="transmembrane region" description="Helical" evidence="1">
    <location>
        <begin position="230"/>
        <end position="251"/>
    </location>
</feature>
<gene>
    <name evidence="3" type="primary">LOC110987475</name>
</gene>
<dbReference type="AlphaFoldDB" id="A0A8B7ZR57"/>
<feature type="transmembrane region" description="Helical" evidence="1">
    <location>
        <begin position="16"/>
        <end position="36"/>
    </location>
</feature>
<evidence type="ECO:0000313" key="3">
    <source>
        <dbReference type="RefSeq" id="XP_022105916.1"/>
    </source>
</evidence>
<dbReference type="OrthoDB" id="6082754at2759"/>
<dbReference type="KEGG" id="aplc:110987475"/>
<dbReference type="OMA" id="HVEFWNQ"/>
<dbReference type="GeneID" id="110987475"/>
<evidence type="ECO:0000313" key="2">
    <source>
        <dbReference type="Proteomes" id="UP000694845"/>
    </source>
</evidence>
<keyword evidence="1" id="KW-0812">Transmembrane</keyword>
<keyword evidence="1" id="KW-0472">Membrane</keyword>
<dbReference type="Proteomes" id="UP000694845">
    <property type="component" value="Unplaced"/>
</dbReference>
<evidence type="ECO:0000256" key="1">
    <source>
        <dbReference type="SAM" id="Phobius"/>
    </source>
</evidence>
<keyword evidence="1" id="KW-1133">Transmembrane helix</keyword>
<organism evidence="2 3">
    <name type="scientific">Acanthaster planci</name>
    <name type="common">Crown-of-thorns starfish</name>
    <dbReference type="NCBI Taxonomy" id="133434"/>
    <lineage>
        <taxon>Eukaryota</taxon>
        <taxon>Metazoa</taxon>
        <taxon>Echinodermata</taxon>
        <taxon>Eleutherozoa</taxon>
        <taxon>Asterozoa</taxon>
        <taxon>Asteroidea</taxon>
        <taxon>Valvatacea</taxon>
        <taxon>Valvatida</taxon>
        <taxon>Acanthasteridae</taxon>
        <taxon>Acanthaster</taxon>
    </lineage>
</organism>
<keyword evidence="2" id="KW-1185">Reference proteome</keyword>
<dbReference type="RefSeq" id="XP_022105916.1">
    <property type="nucleotide sequence ID" value="XM_022250224.1"/>
</dbReference>
<dbReference type="PANTHER" id="PTHR31034:SF2">
    <property type="entry name" value="TRANSMEMBRANE PROTEIN 101"/>
    <property type="match status" value="1"/>
</dbReference>
<dbReference type="InterPro" id="IPR029371">
    <property type="entry name" value="TMEM101"/>
</dbReference>
<feature type="transmembrane region" description="Helical" evidence="1">
    <location>
        <begin position="205"/>
        <end position="224"/>
    </location>
</feature>
<dbReference type="Pfam" id="PF15111">
    <property type="entry name" value="TMEM101"/>
    <property type="match status" value="1"/>
</dbReference>
<name>A0A8B7ZR57_ACAPL</name>
<feature type="transmembrane region" description="Helical" evidence="1">
    <location>
        <begin position="170"/>
        <end position="193"/>
    </location>
</feature>
<dbReference type="GO" id="GO:0043123">
    <property type="term" value="P:positive regulation of canonical NF-kappaB signal transduction"/>
    <property type="evidence" value="ECO:0007669"/>
    <property type="project" value="TreeGrafter"/>
</dbReference>
<sequence length="252" mass="28370">MAAPSGGTVSRSLKKLGAFVLTRFPFLSAVIFVLLCNERERNGRPEGYPHLVIYLHVALLMLEGSMMSFATQRSLFALMCAVQMTVMTLVTHTSPSLRFKPWLMVRMMSRDVGVIGSYLILASRTHEELSRRYRLARLYPLGRSLLASYFIVLAYQVNREALERQAFLQHIPGGIVSVSAFCGASMLSSMMFLSQYKAKTSVRVLLALLLVSTLTVDLDFAYWKRQRVEFWNQVTILLNDAGMLGMLLLLAT</sequence>
<feature type="transmembrane region" description="Helical" evidence="1">
    <location>
        <begin position="75"/>
        <end position="97"/>
    </location>
</feature>